<dbReference type="InterPro" id="IPR001138">
    <property type="entry name" value="Zn2Cys6_DnaBD"/>
</dbReference>
<feature type="non-terminal residue" evidence="3">
    <location>
        <position position="1"/>
    </location>
</feature>
<dbReference type="GeneID" id="54564091"/>
<evidence type="ECO:0000313" key="3">
    <source>
        <dbReference type="EMBL" id="KAF2159673.1"/>
    </source>
</evidence>
<evidence type="ECO:0008006" key="5">
    <source>
        <dbReference type="Google" id="ProtNLM"/>
    </source>
</evidence>
<dbReference type="AlphaFoldDB" id="A0A6A6BYH2"/>
<dbReference type="GO" id="GO:0008270">
    <property type="term" value="F:zinc ion binding"/>
    <property type="evidence" value="ECO:0007669"/>
    <property type="project" value="InterPro"/>
</dbReference>
<dbReference type="InterPro" id="IPR053175">
    <property type="entry name" value="DHMBA_Reg_Transcription_Factor"/>
</dbReference>
<dbReference type="RefSeq" id="XP_033660562.1">
    <property type="nucleotide sequence ID" value="XM_033810819.1"/>
</dbReference>
<dbReference type="GO" id="GO:0000981">
    <property type="term" value="F:DNA-binding transcription factor activity, RNA polymerase II-specific"/>
    <property type="evidence" value="ECO:0007669"/>
    <property type="project" value="InterPro"/>
</dbReference>
<dbReference type="OrthoDB" id="4491390at2759"/>
<evidence type="ECO:0000256" key="2">
    <source>
        <dbReference type="SAM" id="MobiDB-lite"/>
    </source>
</evidence>
<dbReference type="EMBL" id="ML993634">
    <property type="protein sequence ID" value="KAF2159673.1"/>
    <property type="molecule type" value="Genomic_DNA"/>
</dbReference>
<dbReference type="PANTHER" id="PTHR38791">
    <property type="entry name" value="ZN(II)2CYS6 TRANSCRIPTION FACTOR (EUROFUNG)-RELATED-RELATED"/>
    <property type="match status" value="1"/>
</dbReference>
<reference evidence="3" key="1">
    <citation type="journal article" date="2020" name="Stud. Mycol.">
        <title>101 Dothideomycetes genomes: a test case for predicting lifestyles and emergence of pathogens.</title>
        <authorList>
            <person name="Haridas S."/>
            <person name="Albert R."/>
            <person name="Binder M."/>
            <person name="Bloem J."/>
            <person name="Labutti K."/>
            <person name="Salamov A."/>
            <person name="Andreopoulos B."/>
            <person name="Baker S."/>
            <person name="Barry K."/>
            <person name="Bills G."/>
            <person name="Bluhm B."/>
            <person name="Cannon C."/>
            <person name="Castanera R."/>
            <person name="Culley D."/>
            <person name="Daum C."/>
            <person name="Ezra D."/>
            <person name="Gonzalez J."/>
            <person name="Henrissat B."/>
            <person name="Kuo A."/>
            <person name="Liang C."/>
            <person name="Lipzen A."/>
            <person name="Lutzoni F."/>
            <person name="Magnuson J."/>
            <person name="Mondo S."/>
            <person name="Nolan M."/>
            <person name="Ohm R."/>
            <person name="Pangilinan J."/>
            <person name="Park H.-J."/>
            <person name="Ramirez L."/>
            <person name="Alfaro M."/>
            <person name="Sun H."/>
            <person name="Tritt A."/>
            <person name="Yoshinaga Y."/>
            <person name="Zwiers L.-H."/>
            <person name="Turgeon B."/>
            <person name="Goodwin S."/>
            <person name="Spatafora J."/>
            <person name="Crous P."/>
            <person name="Grigoriev I."/>
        </authorList>
    </citation>
    <scope>NUCLEOTIDE SEQUENCE</scope>
    <source>
        <strain evidence="3">ATCC 36951</strain>
    </source>
</reference>
<accession>A0A6A6BYH2</accession>
<dbReference type="CDD" id="cd00067">
    <property type="entry name" value="GAL4"/>
    <property type="match status" value="1"/>
</dbReference>
<keyword evidence="4" id="KW-1185">Reference proteome</keyword>
<gene>
    <name evidence="3" type="ORF">M409DRAFT_37879</name>
</gene>
<protein>
    <recommendedName>
        <fullName evidence="5">Zn(2)-C6 fungal-type domain-containing protein</fullName>
    </recommendedName>
</protein>
<feature type="region of interest" description="Disordered" evidence="2">
    <location>
        <begin position="41"/>
        <end position="74"/>
    </location>
</feature>
<dbReference type="Proteomes" id="UP000799537">
    <property type="component" value="Unassembled WGS sequence"/>
</dbReference>
<evidence type="ECO:0000313" key="4">
    <source>
        <dbReference type="Proteomes" id="UP000799537"/>
    </source>
</evidence>
<evidence type="ECO:0000256" key="1">
    <source>
        <dbReference type="ARBA" id="ARBA00023242"/>
    </source>
</evidence>
<proteinExistence type="predicted"/>
<sequence>QCDLGQPQCARCIKRKVECSYAGGLREREFVFRDHNEFAQRKSEIARGTRKASSRSPPKPGPAPEDNTPSSDEYPWLNELARSEIPPSLYNSLEQRAIDRFFLDWVLYPCNRGSSPGYMKELPRLYESADEDCVLRRAVEAMAFAAQKDRKGSDGVIFSTKAQNQYGAALARMQTKITSGEGGFADDGTLAGLLLIENFEMMYLARSGYVTAHRSAVKHFISNRGTEPLHLRESYGIWRTAHHRLQAYQILIRESPEAQQIAWVERLQIERPDLRISSDIMRMNMLCAQARTTSAQDDPNTKDQLIQSISDLLSNIDDWTSKINGIWRPKRTSIYDTLAQEFQTLHLADILDPTSAHQTPTTGQDVWLTYMWNFHFASQIALRESLMELLADSARTQDAARIEFERQVIRVLSGNIIASFPFLLAYSGDSDAYVQMQGKSVARFFVVLSIWNLQNSKWTPGEYKNVAREVSEFVTEGQRLV</sequence>
<organism evidence="3 4">
    <name type="scientific">Zasmidium cellare ATCC 36951</name>
    <dbReference type="NCBI Taxonomy" id="1080233"/>
    <lineage>
        <taxon>Eukaryota</taxon>
        <taxon>Fungi</taxon>
        <taxon>Dikarya</taxon>
        <taxon>Ascomycota</taxon>
        <taxon>Pezizomycotina</taxon>
        <taxon>Dothideomycetes</taxon>
        <taxon>Dothideomycetidae</taxon>
        <taxon>Mycosphaerellales</taxon>
        <taxon>Mycosphaerellaceae</taxon>
        <taxon>Zasmidium</taxon>
    </lineage>
</organism>
<name>A0A6A6BYH2_ZASCE</name>
<keyword evidence="1" id="KW-0539">Nucleus</keyword>